<keyword evidence="1" id="KW-1133">Transmembrane helix</keyword>
<protein>
    <submittedName>
        <fullName evidence="2">Uncharacterized protein</fullName>
    </submittedName>
</protein>
<dbReference type="AlphaFoldDB" id="E1RE98"/>
<dbReference type="Proteomes" id="UP000006565">
    <property type="component" value="Chromosome"/>
</dbReference>
<dbReference type="KEGG" id="mpi:Mpet_1301"/>
<dbReference type="eggNOG" id="arCOG06913">
    <property type="taxonomic scope" value="Archaea"/>
</dbReference>
<evidence type="ECO:0000256" key="1">
    <source>
        <dbReference type="SAM" id="Phobius"/>
    </source>
</evidence>
<sequence length="368" mass="39926" precursor="true">MKRIAFVLLFVAALIASASAYTFIFEVPSTIYKGEDIYIEGSSSLPAGTTMQLALYQQKGTIKELERNSITIQDGGYWSTNFETSDLSAGTYKIEVPTEYSADLGSSSTIYQMFEIVDRSSEIVITSSSEQQYNGYLKISGKCATRGDTGVQLLVEGPYGIVYPKQWISTDSSGYFSESVPIETEGTFEASFYDNNGLIAMVTFEVTPGVMTPQSTTSSNTSSTGTGSIMQGQAFSSFSSPAYFTVETEPGILEIYTSSGKNWVVCYVGEDLAEFTVDQHNDNSAEKVTIPVEGGKVYVKVYPADESESGYVTLYADGASSIKVSSDAEEIFSNLENENNQQSGPEMWISLISACIAFVVAGFAIKRQ</sequence>
<dbReference type="EMBL" id="CP002117">
    <property type="protein sequence ID" value="ADN36061.1"/>
    <property type="molecule type" value="Genomic_DNA"/>
</dbReference>
<dbReference type="STRING" id="679926.Mpet_1301"/>
<keyword evidence="1" id="KW-0472">Membrane</keyword>
<gene>
    <name evidence="2" type="ordered locus">Mpet_1301</name>
</gene>
<evidence type="ECO:0000313" key="2">
    <source>
        <dbReference type="EMBL" id="ADN36061.1"/>
    </source>
</evidence>
<reference evidence="2 3" key="1">
    <citation type="journal article" date="2010" name="Stand. Genomic Sci.">
        <title>Complete genome sequence of Methanoplanus petrolearius type strain (SEBR 4847).</title>
        <authorList>
            <person name="Brambilla E."/>
            <person name="Djao O.D."/>
            <person name="Daligault H."/>
            <person name="Lapidus A."/>
            <person name="Lucas S."/>
            <person name="Hammon N."/>
            <person name="Nolan M."/>
            <person name="Tice H."/>
            <person name="Cheng J.F."/>
            <person name="Han C."/>
            <person name="Tapia R."/>
            <person name="Goodwin L."/>
            <person name="Pitluck S."/>
            <person name="Liolios K."/>
            <person name="Ivanova N."/>
            <person name="Mavromatis K."/>
            <person name="Mikhailova N."/>
            <person name="Pati A."/>
            <person name="Chen A."/>
            <person name="Palaniappan K."/>
            <person name="Land M."/>
            <person name="Hauser L."/>
            <person name="Chang Y.J."/>
            <person name="Jeffries C.D."/>
            <person name="Rohde M."/>
            <person name="Spring S."/>
            <person name="Sikorski J."/>
            <person name="Goker M."/>
            <person name="Woyke T."/>
            <person name="Bristow J."/>
            <person name="Eisen J.A."/>
            <person name="Markowitz V."/>
            <person name="Hugenholtz P."/>
            <person name="Kyrpides N.C."/>
            <person name="Klenk H.P."/>
        </authorList>
    </citation>
    <scope>NUCLEOTIDE SEQUENCE [LARGE SCALE GENOMIC DNA]</scope>
    <source>
        <strain evidence="3">DSM 11571 / OCM 486 / SEBR 4847</strain>
    </source>
</reference>
<feature type="transmembrane region" description="Helical" evidence="1">
    <location>
        <begin position="347"/>
        <end position="365"/>
    </location>
</feature>
<keyword evidence="3" id="KW-1185">Reference proteome</keyword>
<keyword evidence="1" id="KW-0812">Transmembrane</keyword>
<organism evidence="2 3">
    <name type="scientific">Methanolacinia petrolearia (strain DSM 11571 / OCM 486 / SEBR 4847)</name>
    <name type="common">Methanoplanus petrolearius</name>
    <dbReference type="NCBI Taxonomy" id="679926"/>
    <lineage>
        <taxon>Archaea</taxon>
        <taxon>Methanobacteriati</taxon>
        <taxon>Methanobacteriota</taxon>
        <taxon>Stenosarchaea group</taxon>
        <taxon>Methanomicrobia</taxon>
        <taxon>Methanomicrobiales</taxon>
        <taxon>Methanomicrobiaceae</taxon>
        <taxon>Methanolacinia</taxon>
    </lineage>
</organism>
<proteinExistence type="predicted"/>
<dbReference type="RefSeq" id="WP_013329238.1">
    <property type="nucleotide sequence ID" value="NC_014507.1"/>
</dbReference>
<accession>E1RE98</accession>
<dbReference type="HOGENOM" id="CLU_759933_0_0_2"/>
<name>E1RE98_METP4</name>
<dbReference type="OrthoDB" id="116923at2157"/>
<dbReference type="GeneID" id="9743767"/>
<evidence type="ECO:0000313" key="3">
    <source>
        <dbReference type="Proteomes" id="UP000006565"/>
    </source>
</evidence>